<sequence length="182" mass="20354">MASPPRALSVSFFVLPLLALLINPATSIRTSIIKLPRSDGSRSAAADTYCESWRLAVETNNAGTWDVLPSSCVDSVARYLNGDHVSRSEPFDSKSFNEWVVQGTLREMNETWFHYCSANWLILRGPDDQGKSATNYKSEQRSKLIDQGFKIHGNTGDQWSDLLGFAVADRSFKVPNPMYYIP</sequence>
<keyword evidence="3" id="KW-1185">Reference proteome</keyword>
<keyword evidence="1" id="KW-0732">Signal</keyword>
<evidence type="ECO:0000256" key="1">
    <source>
        <dbReference type="SAM" id="SignalP"/>
    </source>
</evidence>
<name>A0ABQ8CEK9_BRANA</name>
<feature type="chain" id="PRO_5047402039" evidence="1">
    <location>
        <begin position="28"/>
        <end position="182"/>
    </location>
</feature>
<dbReference type="PANTHER" id="PTHR31284">
    <property type="entry name" value="ACID PHOSPHATASE-LIKE PROTEIN"/>
    <property type="match status" value="1"/>
</dbReference>
<dbReference type="Proteomes" id="UP000824890">
    <property type="component" value="Unassembled WGS sequence"/>
</dbReference>
<reference evidence="2 3" key="1">
    <citation type="submission" date="2021-05" db="EMBL/GenBank/DDBJ databases">
        <title>Genome Assembly of Synthetic Allotetraploid Brassica napus Reveals Homoeologous Exchanges between Subgenomes.</title>
        <authorList>
            <person name="Davis J.T."/>
        </authorList>
    </citation>
    <scope>NUCLEOTIDE SEQUENCE [LARGE SCALE GENOMIC DNA]</scope>
    <source>
        <strain evidence="3">cv. Da-Ae</strain>
        <tissue evidence="2">Seedling</tissue>
    </source>
</reference>
<dbReference type="Gene3D" id="3.40.50.1000">
    <property type="entry name" value="HAD superfamily/HAD-like"/>
    <property type="match status" value="2"/>
</dbReference>
<comment type="caution">
    <text evidence="2">The sequence shown here is derived from an EMBL/GenBank/DDBJ whole genome shotgun (WGS) entry which is preliminary data.</text>
</comment>
<accession>A0ABQ8CEK9</accession>
<gene>
    <name evidence="2" type="ORF">HID58_029960</name>
</gene>
<dbReference type="InterPro" id="IPR023214">
    <property type="entry name" value="HAD_sf"/>
</dbReference>
<organism evidence="2 3">
    <name type="scientific">Brassica napus</name>
    <name type="common">Rape</name>
    <dbReference type="NCBI Taxonomy" id="3708"/>
    <lineage>
        <taxon>Eukaryota</taxon>
        <taxon>Viridiplantae</taxon>
        <taxon>Streptophyta</taxon>
        <taxon>Embryophyta</taxon>
        <taxon>Tracheophyta</taxon>
        <taxon>Spermatophyta</taxon>
        <taxon>Magnoliopsida</taxon>
        <taxon>eudicotyledons</taxon>
        <taxon>Gunneridae</taxon>
        <taxon>Pentapetalae</taxon>
        <taxon>rosids</taxon>
        <taxon>malvids</taxon>
        <taxon>Brassicales</taxon>
        <taxon>Brassicaceae</taxon>
        <taxon>Brassiceae</taxon>
        <taxon>Brassica</taxon>
    </lineage>
</organism>
<evidence type="ECO:0000313" key="3">
    <source>
        <dbReference type="Proteomes" id="UP000824890"/>
    </source>
</evidence>
<feature type="signal peptide" evidence="1">
    <location>
        <begin position="1"/>
        <end position="27"/>
    </location>
</feature>
<dbReference type="Pfam" id="PF03767">
    <property type="entry name" value="Acid_phosphat_B"/>
    <property type="match status" value="2"/>
</dbReference>
<protein>
    <submittedName>
        <fullName evidence="2">Uncharacterized protein</fullName>
    </submittedName>
</protein>
<dbReference type="EMBL" id="JAGKQM010000008">
    <property type="protein sequence ID" value="KAH0915514.1"/>
    <property type="molecule type" value="Genomic_DNA"/>
</dbReference>
<proteinExistence type="predicted"/>
<evidence type="ECO:0000313" key="2">
    <source>
        <dbReference type="EMBL" id="KAH0915514.1"/>
    </source>
</evidence>
<dbReference type="PANTHER" id="PTHR31284:SF41">
    <property type="entry name" value="ACID PHOSPHATASE"/>
    <property type="match status" value="1"/>
</dbReference>
<dbReference type="InterPro" id="IPR005519">
    <property type="entry name" value="Acid_phosphat_B-like"/>
</dbReference>